<keyword evidence="1" id="KW-1133">Transmembrane helix</keyword>
<evidence type="ECO:0000256" key="1">
    <source>
        <dbReference type="SAM" id="Phobius"/>
    </source>
</evidence>
<protein>
    <submittedName>
        <fullName evidence="2">Uncharacterized protein</fullName>
    </submittedName>
</protein>
<accession>A0AAD7PKF7</accession>
<dbReference type="Proteomes" id="UP001163823">
    <property type="component" value="Chromosome 8"/>
</dbReference>
<sequence>MHALLIVVSDYPPEIQLHRLNMHGGGVREVVFVLGFLLFGFEDFEMVGYWGWWVEIERRDYMVENQKKEEKTLILLPKKTVRYTKIEFGHSHIAWSCFLFFLFL</sequence>
<dbReference type="KEGG" id="qsa:O6P43_019573"/>
<organism evidence="2 3">
    <name type="scientific">Quillaja saponaria</name>
    <name type="common">Soap bark tree</name>
    <dbReference type="NCBI Taxonomy" id="32244"/>
    <lineage>
        <taxon>Eukaryota</taxon>
        <taxon>Viridiplantae</taxon>
        <taxon>Streptophyta</taxon>
        <taxon>Embryophyta</taxon>
        <taxon>Tracheophyta</taxon>
        <taxon>Spermatophyta</taxon>
        <taxon>Magnoliopsida</taxon>
        <taxon>eudicotyledons</taxon>
        <taxon>Gunneridae</taxon>
        <taxon>Pentapetalae</taxon>
        <taxon>rosids</taxon>
        <taxon>fabids</taxon>
        <taxon>Fabales</taxon>
        <taxon>Quillajaceae</taxon>
        <taxon>Quillaja</taxon>
    </lineage>
</organism>
<reference evidence="2" key="1">
    <citation type="journal article" date="2023" name="Science">
        <title>Elucidation of the pathway for biosynthesis of saponin adjuvants from the soapbark tree.</title>
        <authorList>
            <person name="Reed J."/>
            <person name="Orme A."/>
            <person name="El-Demerdash A."/>
            <person name="Owen C."/>
            <person name="Martin L.B.B."/>
            <person name="Misra R.C."/>
            <person name="Kikuchi S."/>
            <person name="Rejzek M."/>
            <person name="Martin A.C."/>
            <person name="Harkess A."/>
            <person name="Leebens-Mack J."/>
            <person name="Louveau T."/>
            <person name="Stephenson M.J."/>
            <person name="Osbourn A."/>
        </authorList>
    </citation>
    <scope>NUCLEOTIDE SEQUENCE</scope>
    <source>
        <strain evidence="2">S10</strain>
    </source>
</reference>
<dbReference type="EMBL" id="JARAOO010000008">
    <property type="protein sequence ID" value="KAJ7958931.1"/>
    <property type="molecule type" value="Genomic_DNA"/>
</dbReference>
<feature type="transmembrane region" description="Helical" evidence="1">
    <location>
        <begin position="30"/>
        <end position="52"/>
    </location>
</feature>
<evidence type="ECO:0000313" key="2">
    <source>
        <dbReference type="EMBL" id="KAJ7958931.1"/>
    </source>
</evidence>
<gene>
    <name evidence="2" type="ORF">O6P43_019573</name>
</gene>
<keyword evidence="1" id="KW-0472">Membrane</keyword>
<keyword evidence="1" id="KW-0812">Transmembrane</keyword>
<name>A0AAD7PKF7_QUISA</name>
<dbReference type="AlphaFoldDB" id="A0AAD7PKF7"/>
<proteinExistence type="predicted"/>
<keyword evidence="3" id="KW-1185">Reference proteome</keyword>
<evidence type="ECO:0000313" key="3">
    <source>
        <dbReference type="Proteomes" id="UP001163823"/>
    </source>
</evidence>
<comment type="caution">
    <text evidence="2">The sequence shown here is derived from an EMBL/GenBank/DDBJ whole genome shotgun (WGS) entry which is preliminary data.</text>
</comment>